<reference evidence="9 10" key="1">
    <citation type="submission" date="2015-07" db="EMBL/GenBank/DDBJ databases">
        <title>Draft genome sequence of the Amantichitinum ursilacus IGB-41, a new chitin-degrading bacterium.</title>
        <authorList>
            <person name="Kirstahler P."/>
            <person name="Guenther M."/>
            <person name="Grumaz C."/>
            <person name="Rupp S."/>
            <person name="Zibek S."/>
            <person name="Sohn K."/>
        </authorList>
    </citation>
    <scope>NUCLEOTIDE SEQUENCE [LARGE SCALE GENOMIC DNA]</scope>
    <source>
        <strain evidence="9 10">IGB-41</strain>
    </source>
</reference>
<evidence type="ECO:0000256" key="7">
    <source>
        <dbReference type="SAM" id="MobiDB-lite"/>
    </source>
</evidence>
<dbReference type="PANTHER" id="PTHR47683:SF2">
    <property type="entry name" value="RNA-BINDING S4 DOMAIN-CONTAINING PROTEIN"/>
    <property type="match status" value="1"/>
</dbReference>
<gene>
    <name evidence="9" type="primary">rluB_1</name>
    <name evidence="9" type="ORF">WG78_14695</name>
</gene>
<dbReference type="CDD" id="cd02870">
    <property type="entry name" value="PseudoU_synth_RsuA_like"/>
    <property type="match status" value="1"/>
</dbReference>
<comment type="catalytic activity">
    <reaction evidence="3">
        <text>uridine(35) in tRNA(Tyr) = pseudouridine(35) in tRNA(Tyr)</text>
        <dbReference type="Rhea" id="RHEA:60556"/>
        <dbReference type="Rhea" id="RHEA-COMP:15607"/>
        <dbReference type="Rhea" id="RHEA-COMP:15608"/>
        <dbReference type="ChEBI" id="CHEBI:65314"/>
        <dbReference type="ChEBI" id="CHEBI:65315"/>
    </reaction>
</comment>
<feature type="domain" description="RNA-binding S4" evidence="8">
    <location>
        <begin position="56"/>
        <end position="114"/>
    </location>
</feature>
<dbReference type="EC" id="5.4.99.-" evidence="6"/>
<dbReference type="PROSITE" id="PS50889">
    <property type="entry name" value="S4"/>
    <property type="match status" value="1"/>
</dbReference>
<comment type="similarity">
    <text evidence="1 6">Belongs to the pseudouridine synthase RsuA family.</text>
</comment>
<dbReference type="Gene3D" id="3.10.290.10">
    <property type="entry name" value="RNA-binding S4 domain"/>
    <property type="match status" value="1"/>
</dbReference>
<evidence type="ECO:0000256" key="1">
    <source>
        <dbReference type="ARBA" id="ARBA00008348"/>
    </source>
</evidence>
<evidence type="ECO:0000256" key="2">
    <source>
        <dbReference type="ARBA" id="ARBA00023235"/>
    </source>
</evidence>
<proteinExistence type="inferred from homology"/>
<sequence>MSRPPASARRTSPKASGTPRAAAAGAGSRNGKPAAEGRQSGRAQPRVAAGKPAEILSIARALSRLGYCSRSQAEALVLAGQVSVGGRVVRDLARRVDLNADPLTVAGVAVRAVAKVYLMLNKPRGLVTTADDEKGRATIYDCIADAGLPWLGPVGRLDKASEGLLLLTNDTTWAARLTDPATHVDKCYHVQIDALADDALLARLREGVVDEGEPLRAKAVTLLRHGEKNSWLAITLDEGRNRHIRRLLAAQGIDTLRLLRVAIGGVQLGDLAKGQWRHLTAQEVEKISATACQPPQKSRR</sequence>
<dbReference type="InterPro" id="IPR042092">
    <property type="entry name" value="PsdUridine_s_RsuA/RluB/E/F_cat"/>
</dbReference>
<dbReference type="Pfam" id="PF00849">
    <property type="entry name" value="PseudoU_synth_2"/>
    <property type="match status" value="1"/>
</dbReference>
<dbReference type="PATRIC" id="fig|857265.3.peg.3022"/>
<dbReference type="SMART" id="SM00363">
    <property type="entry name" value="S4"/>
    <property type="match status" value="1"/>
</dbReference>
<evidence type="ECO:0000256" key="3">
    <source>
        <dbReference type="ARBA" id="ARBA00036390"/>
    </source>
</evidence>
<dbReference type="SUPFAM" id="SSF55120">
    <property type="entry name" value="Pseudouridine synthase"/>
    <property type="match status" value="1"/>
</dbReference>
<dbReference type="Gene3D" id="3.30.70.580">
    <property type="entry name" value="Pseudouridine synthase I, catalytic domain, N-terminal subdomain"/>
    <property type="match status" value="1"/>
</dbReference>
<protein>
    <recommendedName>
        <fullName evidence="6">Pseudouridine synthase</fullName>
        <ecNumber evidence="6">5.4.99.-</ecNumber>
    </recommendedName>
</protein>
<feature type="region of interest" description="Disordered" evidence="7">
    <location>
        <begin position="1"/>
        <end position="48"/>
    </location>
</feature>
<dbReference type="Pfam" id="PF01479">
    <property type="entry name" value="S4"/>
    <property type="match status" value="1"/>
</dbReference>
<accession>A0A0N0XI84</accession>
<dbReference type="NCBIfam" id="TIGR00093">
    <property type="entry name" value="pseudouridine synthase"/>
    <property type="match status" value="1"/>
</dbReference>
<dbReference type="InterPro" id="IPR050343">
    <property type="entry name" value="RsuA_PseudoU_synthase"/>
</dbReference>
<comment type="catalytic activity">
    <reaction evidence="4">
        <text>uridine(2604) in 23S rRNA = pseudouridine(2604) in 23S rRNA</text>
        <dbReference type="Rhea" id="RHEA:38875"/>
        <dbReference type="Rhea" id="RHEA-COMP:10093"/>
        <dbReference type="Rhea" id="RHEA-COMP:10094"/>
        <dbReference type="ChEBI" id="CHEBI:65314"/>
        <dbReference type="ChEBI" id="CHEBI:65315"/>
        <dbReference type="EC" id="5.4.99.21"/>
    </reaction>
</comment>
<dbReference type="InterPro" id="IPR018496">
    <property type="entry name" value="PsdUridine_synth_RsuA/RluB_CS"/>
</dbReference>
<evidence type="ECO:0000256" key="5">
    <source>
        <dbReference type="PROSITE-ProRule" id="PRU00182"/>
    </source>
</evidence>
<dbReference type="CDD" id="cd00165">
    <property type="entry name" value="S4"/>
    <property type="match status" value="1"/>
</dbReference>
<dbReference type="PROSITE" id="PS01149">
    <property type="entry name" value="PSI_RSU"/>
    <property type="match status" value="1"/>
</dbReference>
<keyword evidence="5" id="KW-0694">RNA-binding</keyword>
<dbReference type="AlphaFoldDB" id="A0A0N0XI84"/>
<dbReference type="STRING" id="857265.WG78_14695"/>
<comment type="caution">
    <text evidence="9">The sequence shown here is derived from an EMBL/GenBank/DDBJ whole genome shotgun (WGS) entry which is preliminary data.</text>
</comment>
<dbReference type="SUPFAM" id="SSF55174">
    <property type="entry name" value="Alpha-L RNA-binding motif"/>
    <property type="match status" value="1"/>
</dbReference>
<dbReference type="GO" id="GO:0000455">
    <property type="term" value="P:enzyme-directed rRNA pseudouridine synthesis"/>
    <property type="evidence" value="ECO:0007669"/>
    <property type="project" value="UniProtKB-ARBA"/>
</dbReference>
<dbReference type="InterPro" id="IPR020103">
    <property type="entry name" value="PsdUridine_synth_cat_dom_sf"/>
</dbReference>
<dbReference type="EMBL" id="LAQT01000010">
    <property type="protein sequence ID" value="KPC52316.1"/>
    <property type="molecule type" value="Genomic_DNA"/>
</dbReference>
<evidence type="ECO:0000256" key="6">
    <source>
        <dbReference type="RuleBase" id="RU003887"/>
    </source>
</evidence>
<evidence type="ECO:0000259" key="8">
    <source>
        <dbReference type="SMART" id="SM00363"/>
    </source>
</evidence>
<keyword evidence="10" id="KW-1185">Reference proteome</keyword>
<dbReference type="OrthoDB" id="9807213at2"/>
<dbReference type="InterPro" id="IPR036986">
    <property type="entry name" value="S4_RNA-bd_sf"/>
</dbReference>
<dbReference type="InterPro" id="IPR020094">
    <property type="entry name" value="TruA/RsuA/RluB/E/F_N"/>
</dbReference>
<evidence type="ECO:0000256" key="4">
    <source>
        <dbReference type="ARBA" id="ARBA00036535"/>
    </source>
</evidence>
<dbReference type="Proteomes" id="UP000037939">
    <property type="component" value="Unassembled WGS sequence"/>
</dbReference>
<dbReference type="GO" id="GO:0160138">
    <property type="term" value="F:23S rRNA pseudouridine(2604) synthase activity"/>
    <property type="evidence" value="ECO:0007669"/>
    <property type="project" value="UniProtKB-EC"/>
</dbReference>
<name>A0A0N0XI84_9NEIS</name>
<evidence type="ECO:0000313" key="9">
    <source>
        <dbReference type="EMBL" id="KPC52316.1"/>
    </source>
</evidence>
<dbReference type="RefSeq" id="WP_083459143.1">
    <property type="nucleotide sequence ID" value="NZ_LAQT01000010.1"/>
</dbReference>
<organism evidence="9 10">
    <name type="scientific">Amantichitinum ursilacus</name>
    <dbReference type="NCBI Taxonomy" id="857265"/>
    <lineage>
        <taxon>Bacteria</taxon>
        <taxon>Pseudomonadati</taxon>
        <taxon>Pseudomonadota</taxon>
        <taxon>Betaproteobacteria</taxon>
        <taxon>Neisseriales</taxon>
        <taxon>Chitinibacteraceae</taxon>
        <taxon>Amantichitinum</taxon>
    </lineage>
</organism>
<dbReference type="Gene3D" id="3.30.70.1560">
    <property type="entry name" value="Alpha-L RNA-binding motif"/>
    <property type="match status" value="1"/>
</dbReference>
<dbReference type="InterPro" id="IPR002942">
    <property type="entry name" value="S4_RNA-bd"/>
</dbReference>
<dbReference type="InterPro" id="IPR006145">
    <property type="entry name" value="PsdUridine_synth_RsuA/RluA"/>
</dbReference>
<evidence type="ECO:0000313" key="10">
    <source>
        <dbReference type="Proteomes" id="UP000037939"/>
    </source>
</evidence>
<dbReference type="InterPro" id="IPR000748">
    <property type="entry name" value="PsdUridine_synth_RsuA/RluB/E/F"/>
</dbReference>
<dbReference type="PANTHER" id="PTHR47683">
    <property type="entry name" value="PSEUDOURIDINE SYNTHASE FAMILY PROTEIN-RELATED"/>
    <property type="match status" value="1"/>
</dbReference>
<dbReference type="GO" id="GO:0003723">
    <property type="term" value="F:RNA binding"/>
    <property type="evidence" value="ECO:0007669"/>
    <property type="project" value="UniProtKB-KW"/>
</dbReference>
<keyword evidence="2 6" id="KW-0413">Isomerase</keyword>